<dbReference type="EnsemblFungi" id="EJT74194">
    <property type="protein sequence ID" value="EJT74194"/>
    <property type="gene ID" value="GGTG_08039"/>
</dbReference>
<dbReference type="PANTHER" id="PTHR15052">
    <property type="entry name" value="RNA POLYMERASE III TRANSCRIPTION INITIATION FACTOR COMPLEX SUBUNIT"/>
    <property type="match status" value="1"/>
</dbReference>
<keyword evidence="7" id="KW-1185">Reference proteome</keyword>
<dbReference type="GeneID" id="20348497"/>
<feature type="compositionally biased region" description="Basic residues" evidence="4">
    <location>
        <begin position="96"/>
        <end position="106"/>
    </location>
</feature>
<gene>
    <name evidence="6" type="primary">20348497</name>
    <name evidence="5" type="ORF">GGTG_08039</name>
</gene>
<proteinExistence type="predicted"/>
<dbReference type="Gene3D" id="2.130.10.10">
    <property type="entry name" value="YVTN repeat-like/Quinoprotein amine dehydrogenase"/>
    <property type="match status" value="1"/>
</dbReference>
<evidence type="ECO:0000256" key="1">
    <source>
        <dbReference type="ARBA" id="ARBA00004123"/>
    </source>
</evidence>
<dbReference type="VEuPathDB" id="FungiDB:GGTG_08039"/>
<feature type="compositionally biased region" description="Acidic residues" evidence="4">
    <location>
        <begin position="45"/>
        <end position="65"/>
    </location>
</feature>
<dbReference type="InterPro" id="IPR052416">
    <property type="entry name" value="GTF3C_component"/>
</dbReference>
<dbReference type="RefSeq" id="XP_009224138.1">
    <property type="nucleotide sequence ID" value="XM_009225874.1"/>
</dbReference>
<evidence type="ECO:0008006" key="8">
    <source>
        <dbReference type="Google" id="ProtNLM"/>
    </source>
</evidence>
<accession>J3P3F2</accession>
<dbReference type="AlphaFoldDB" id="J3P3F2"/>
<evidence type="ECO:0000313" key="5">
    <source>
        <dbReference type="EMBL" id="EJT74194.1"/>
    </source>
</evidence>
<dbReference type="PANTHER" id="PTHR15052:SF2">
    <property type="entry name" value="GENERAL TRANSCRIPTION FACTOR 3C POLYPEPTIDE 2"/>
    <property type="match status" value="1"/>
</dbReference>
<protein>
    <recommendedName>
        <fullName evidence="8">Transcription factor tfiiic complex subunit tfc6</fullName>
    </recommendedName>
</protein>
<dbReference type="EMBL" id="GL385398">
    <property type="protein sequence ID" value="EJT74194.1"/>
    <property type="molecule type" value="Genomic_DNA"/>
</dbReference>
<dbReference type="GO" id="GO:0006383">
    <property type="term" value="P:transcription by RNA polymerase III"/>
    <property type="evidence" value="ECO:0007669"/>
    <property type="project" value="TreeGrafter"/>
</dbReference>
<reference evidence="7" key="1">
    <citation type="submission" date="2010-07" db="EMBL/GenBank/DDBJ databases">
        <title>The genome sequence of Gaeumannomyces graminis var. tritici strain R3-111a-1.</title>
        <authorList>
            <consortium name="The Broad Institute Genome Sequencing Platform"/>
            <person name="Ma L.-J."/>
            <person name="Dead R."/>
            <person name="Young S."/>
            <person name="Zeng Q."/>
            <person name="Koehrsen M."/>
            <person name="Alvarado L."/>
            <person name="Berlin A."/>
            <person name="Chapman S.B."/>
            <person name="Chen Z."/>
            <person name="Freedman E."/>
            <person name="Gellesch M."/>
            <person name="Goldberg J."/>
            <person name="Griggs A."/>
            <person name="Gujja S."/>
            <person name="Heilman E.R."/>
            <person name="Heiman D."/>
            <person name="Hepburn T."/>
            <person name="Howarth C."/>
            <person name="Jen D."/>
            <person name="Larson L."/>
            <person name="Mehta T."/>
            <person name="Neiman D."/>
            <person name="Pearson M."/>
            <person name="Roberts A."/>
            <person name="Saif S."/>
            <person name="Shea T."/>
            <person name="Shenoy N."/>
            <person name="Sisk P."/>
            <person name="Stolte C."/>
            <person name="Sykes S."/>
            <person name="Walk T."/>
            <person name="White J."/>
            <person name="Yandava C."/>
            <person name="Haas B."/>
            <person name="Nusbaum C."/>
            <person name="Birren B."/>
        </authorList>
    </citation>
    <scope>NUCLEOTIDE SEQUENCE [LARGE SCALE GENOMIC DNA]</scope>
    <source>
        <strain evidence="7">R3-111a-1</strain>
    </source>
</reference>
<dbReference type="InterPro" id="IPR036322">
    <property type="entry name" value="WD40_repeat_dom_sf"/>
</dbReference>
<feature type="compositionally biased region" description="Basic and acidic residues" evidence="4">
    <location>
        <begin position="149"/>
        <end position="159"/>
    </location>
</feature>
<dbReference type="GO" id="GO:0000127">
    <property type="term" value="C:transcription factor TFIIIC complex"/>
    <property type="evidence" value="ECO:0007669"/>
    <property type="project" value="TreeGrafter"/>
</dbReference>
<reference evidence="5" key="2">
    <citation type="submission" date="2010-07" db="EMBL/GenBank/DDBJ databases">
        <authorList>
            <consortium name="The Broad Institute Genome Sequencing Platform"/>
            <consortium name="Broad Institute Genome Sequencing Center for Infectious Disease"/>
            <person name="Ma L.-J."/>
            <person name="Dead R."/>
            <person name="Young S."/>
            <person name="Zeng Q."/>
            <person name="Koehrsen M."/>
            <person name="Alvarado L."/>
            <person name="Berlin A."/>
            <person name="Chapman S.B."/>
            <person name="Chen Z."/>
            <person name="Freedman E."/>
            <person name="Gellesch M."/>
            <person name="Goldberg J."/>
            <person name="Griggs A."/>
            <person name="Gujja S."/>
            <person name="Heilman E.R."/>
            <person name="Heiman D."/>
            <person name="Hepburn T."/>
            <person name="Howarth C."/>
            <person name="Jen D."/>
            <person name="Larson L."/>
            <person name="Mehta T."/>
            <person name="Neiman D."/>
            <person name="Pearson M."/>
            <person name="Roberts A."/>
            <person name="Saif S."/>
            <person name="Shea T."/>
            <person name="Shenoy N."/>
            <person name="Sisk P."/>
            <person name="Stolte C."/>
            <person name="Sykes S."/>
            <person name="Walk T."/>
            <person name="White J."/>
            <person name="Yandava C."/>
            <person name="Haas B."/>
            <person name="Nusbaum C."/>
            <person name="Birren B."/>
        </authorList>
    </citation>
    <scope>NUCLEOTIDE SEQUENCE</scope>
    <source>
        <strain evidence="5">R3-111a-1</strain>
    </source>
</reference>
<evidence type="ECO:0000256" key="3">
    <source>
        <dbReference type="ARBA" id="ARBA00023242"/>
    </source>
</evidence>
<dbReference type="HOGENOM" id="CLU_015565_0_0_1"/>
<evidence type="ECO:0000256" key="4">
    <source>
        <dbReference type="SAM" id="MobiDB-lite"/>
    </source>
</evidence>
<sequence>MKTRRSTRQKSSGFKAINYGLSDDEQVQAATSSSRARGRRKSQDDGDGDFDAPEDEAADQEDDPSSDASVHDEDSDAAEFQAPARGSRGGATAGRGRARTRARGRGGRAAGGGGRRSGGLPPRQQHYEAASDPEPELEPEPKPTTTGPLERKPRGEWKGLTKRRTQAAHRTSARGLPSAKRRGLPETDGEVWRYSADNVNKSLRVYAGTLQRHDRFGLLLATMFGPDPRAVAVADDLRHHFANFVLPARGRPPGPADPDCVLPSQWLPPAFEADQRRAFADWYRAVLDDPAARQKAAPPAPAKRRRKMLLLLPRSPDGDLITFLGPHDSQRQVVIPQGEAISLSETWEPTDEESPAQQQQQQQQQPAGWLVDVGGIPLAMGWAPRREADADQILALVVAPFADHAFYWSEKDLPKDNSMTSGSVQLWSFTSELDEKGIRRPSRKPPRRASALCFNWGRPTRMEWCPIAASAEFKGFLGLMAVLCDGKVYVVEAREPAKDGETELDLIQKPMATLDPAEEEPGITATCFTWMDANHMALGCKDGTVSIWSIHPRMLLQRQTVHHVEVVEVRSGYPSQPYLVASVPLGGCPTLTDFTDPAVQTAAHTAPSANLQPNTLCWSEHLRGFVCLYANSTPGSTTVAFLGARYPSQPRTVFQGFSQPVSLATGAGHPYTLVGCADGSLWSFNTFHKVFYMRNEKLYKMKLFQHEYRRVEEEGGNKTAAAAEETTPKIRGAVRFLHGFKPEVNDNPRNDYSRGMMKKAREKTKMQEAKRVAKRHGAVAAAAAAAAARDAQVGSADLVERNEEDDYPEDHNPIKGIILHEPETRVVTIAWNPNLDVGWWAAAAMGSGLLRVMDLGLE</sequence>
<evidence type="ECO:0000313" key="6">
    <source>
        <dbReference type="EnsemblFungi" id="EJT74194"/>
    </source>
</evidence>
<dbReference type="OrthoDB" id="4703at2759"/>
<reference evidence="5" key="3">
    <citation type="submission" date="2010-09" db="EMBL/GenBank/DDBJ databases">
        <title>Annotation of Gaeumannomyces graminis var. tritici R3-111a-1.</title>
        <authorList>
            <consortium name="The Broad Institute Genome Sequencing Platform"/>
            <person name="Ma L.-J."/>
            <person name="Dead R."/>
            <person name="Young S.K."/>
            <person name="Zeng Q."/>
            <person name="Gargeya S."/>
            <person name="Fitzgerald M."/>
            <person name="Haas B."/>
            <person name="Abouelleil A."/>
            <person name="Alvarado L."/>
            <person name="Arachchi H.M."/>
            <person name="Berlin A."/>
            <person name="Brown A."/>
            <person name="Chapman S.B."/>
            <person name="Chen Z."/>
            <person name="Dunbar C."/>
            <person name="Freedman E."/>
            <person name="Gearin G."/>
            <person name="Gellesch M."/>
            <person name="Goldberg J."/>
            <person name="Griggs A."/>
            <person name="Gujja S."/>
            <person name="Heiman D."/>
            <person name="Howarth C."/>
            <person name="Larson L."/>
            <person name="Lui A."/>
            <person name="MacDonald P.J.P."/>
            <person name="Mehta T."/>
            <person name="Montmayeur A."/>
            <person name="Murphy C."/>
            <person name="Neiman D."/>
            <person name="Pearson M."/>
            <person name="Priest M."/>
            <person name="Roberts A."/>
            <person name="Saif S."/>
            <person name="Shea T."/>
            <person name="Shenoy N."/>
            <person name="Sisk P."/>
            <person name="Stolte C."/>
            <person name="Sykes S."/>
            <person name="Yandava C."/>
            <person name="Wortman J."/>
            <person name="Nusbaum C."/>
            <person name="Birren B."/>
        </authorList>
    </citation>
    <scope>NUCLEOTIDE SEQUENCE</scope>
    <source>
        <strain evidence="5">R3-111a-1</strain>
    </source>
</reference>
<dbReference type="STRING" id="644352.J3P3F2"/>
<keyword evidence="2" id="KW-0804">Transcription</keyword>
<name>J3P3F2_GAET3</name>
<dbReference type="SUPFAM" id="SSF50998">
    <property type="entry name" value="Quinoprotein alcohol dehydrogenase-like"/>
    <property type="match status" value="1"/>
</dbReference>
<feature type="region of interest" description="Disordered" evidence="4">
    <location>
        <begin position="1"/>
        <end position="185"/>
    </location>
</feature>
<feature type="compositionally biased region" description="Gly residues" evidence="4">
    <location>
        <begin position="107"/>
        <end position="117"/>
    </location>
</feature>
<reference evidence="6" key="4">
    <citation type="journal article" date="2015" name="G3 (Bethesda)">
        <title>Genome sequences of three phytopathogenic species of the Magnaporthaceae family of fungi.</title>
        <authorList>
            <person name="Okagaki L.H."/>
            <person name="Nunes C.C."/>
            <person name="Sailsbery J."/>
            <person name="Clay B."/>
            <person name="Brown D."/>
            <person name="John T."/>
            <person name="Oh Y."/>
            <person name="Young N."/>
            <person name="Fitzgerald M."/>
            <person name="Haas B.J."/>
            <person name="Zeng Q."/>
            <person name="Young S."/>
            <person name="Adiconis X."/>
            <person name="Fan L."/>
            <person name="Levin J.Z."/>
            <person name="Mitchell T.K."/>
            <person name="Okubara P.A."/>
            <person name="Farman M.L."/>
            <person name="Kohn L.M."/>
            <person name="Birren B."/>
            <person name="Ma L.-J."/>
            <person name="Dean R.A."/>
        </authorList>
    </citation>
    <scope>NUCLEOTIDE SEQUENCE</scope>
    <source>
        <strain evidence="6">R3-111a-1</strain>
    </source>
</reference>
<dbReference type="InterPro" id="IPR011047">
    <property type="entry name" value="Quinoprotein_ADH-like_sf"/>
</dbReference>
<dbReference type="Proteomes" id="UP000006039">
    <property type="component" value="Unassembled WGS sequence"/>
</dbReference>
<dbReference type="InterPro" id="IPR015943">
    <property type="entry name" value="WD40/YVTN_repeat-like_dom_sf"/>
</dbReference>
<reference evidence="6" key="5">
    <citation type="submission" date="2018-04" db="UniProtKB">
        <authorList>
            <consortium name="EnsemblFungi"/>
        </authorList>
    </citation>
    <scope>IDENTIFICATION</scope>
    <source>
        <strain evidence="6">R3-111a-1</strain>
    </source>
</reference>
<evidence type="ECO:0000313" key="7">
    <source>
        <dbReference type="Proteomes" id="UP000006039"/>
    </source>
</evidence>
<dbReference type="eggNOG" id="ENOG502S1WJ">
    <property type="taxonomic scope" value="Eukaryota"/>
</dbReference>
<dbReference type="GO" id="GO:0005634">
    <property type="term" value="C:nucleus"/>
    <property type="evidence" value="ECO:0007669"/>
    <property type="project" value="UniProtKB-SubCell"/>
</dbReference>
<organism evidence="5">
    <name type="scientific">Gaeumannomyces tritici (strain R3-111a-1)</name>
    <name type="common">Wheat and barley take-all root rot fungus</name>
    <name type="synonym">Gaeumannomyces graminis var. tritici</name>
    <dbReference type="NCBI Taxonomy" id="644352"/>
    <lineage>
        <taxon>Eukaryota</taxon>
        <taxon>Fungi</taxon>
        <taxon>Dikarya</taxon>
        <taxon>Ascomycota</taxon>
        <taxon>Pezizomycotina</taxon>
        <taxon>Sordariomycetes</taxon>
        <taxon>Sordariomycetidae</taxon>
        <taxon>Magnaporthales</taxon>
        <taxon>Magnaporthaceae</taxon>
        <taxon>Gaeumannomyces</taxon>
    </lineage>
</organism>
<evidence type="ECO:0000256" key="2">
    <source>
        <dbReference type="ARBA" id="ARBA00023163"/>
    </source>
</evidence>
<dbReference type="SUPFAM" id="SSF50978">
    <property type="entry name" value="WD40 repeat-like"/>
    <property type="match status" value="1"/>
</dbReference>
<comment type="subcellular location">
    <subcellularLocation>
        <location evidence="1">Nucleus</location>
    </subcellularLocation>
</comment>
<keyword evidence="3" id="KW-0539">Nucleus</keyword>
<feature type="region of interest" description="Disordered" evidence="4">
    <location>
        <begin position="346"/>
        <end position="367"/>
    </location>
</feature>